<name>X0VHJ9_9ZZZZ</name>
<dbReference type="InterPro" id="IPR011010">
    <property type="entry name" value="DNA_brk_join_enz"/>
</dbReference>
<dbReference type="InterPro" id="IPR002104">
    <property type="entry name" value="Integrase_catalytic"/>
</dbReference>
<accession>X0VHJ9</accession>
<reference evidence="4" key="1">
    <citation type="journal article" date="2014" name="Front. Microbiol.">
        <title>High frequency of phylogenetically diverse reductive dehalogenase-homologous genes in deep subseafloor sedimentary metagenomes.</title>
        <authorList>
            <person name="Kawai M."/>
            <person name="Futagami T."/>
            <person name="Toyoda A."/>
            <person name="Takaki Y."/>
            <person name="Nishi S."/>
            <person name="Hori S."/>
            <person name="Arai W."/>
            <person name="Tsubouchi T."/>
            <person name="Morono Y."/>
            <person name="Uchiyama I."/>
            <person name="Ito T."/>
            <person name="Fujiyama A."/>
            <person name="Inagaki F."/>
            <person name="Takami H."/>
        </authorList>
    </citation>
    <scope>NUCLEOTIDE SEQUENCE</scope>
    <source>
        <strain evidence="4">Expedition CK06-06</strain>
    </source>
</reference>
<gene>
    <name evidence="4" type="ORF">S01H1_54500</name>
</gene>
<dbReference type="Pfam" id="PF00589">
    <property type="entry name" value="Phage_integrase"/>
    <property type="match status" value="1"/>
</dbReference>
<dbReference type="AlphaFoldDB" id="X0VHJ9"/>
<organism evidence="4">
    <name type="scientific">marine sediment metagenome</name>
    <dbReference type="NCBI Taxonomy" id="412755"/>
    <lineage>
        <taxon>unclassified sequences</taxon>
        <taxon>metagenomes</taxon>
        <taxon>ecological metagenomes</taxon>
    </lineage>
</organism>
<dbReference type="SUPFAM" id="SSF56349">
    <property type="entry name" value="DNA breaking-rejoining enzymes"/>
    <property type="match status" value="1"/>
</dbReference>
<dbReference type="GO" id="GO:0003677">
    <property type="term" value="F:DNA binding"/>
    <property type="evidence" value="ECO:0007669"/>
    <property type="project" value="UniProtKB-KW"/>
</dbReference>
<evidence type="ECO:0000313" key="4">
    <source>
        <dbReference type="EMBL" id="GAG17760.1"/>
    </source>
</evidence>
<feature type="non-terminal residue" evidence="4">
    <location>
        <position position="1"/>
    </location>
</feature>
<dbReference type="GO" id="GO:0006310">
    <property type="term" value="P:DNA recombination"/>
    <property type="evidence" value="ECO:0007669"/>
    <property type="project" value="UniProtKB-KW"/>
</dbReference>
<protein>
    <recommendedName>
        <fullName evidence="3">Tyr recombinase domain-containing protein</fullName>
    </recommendedName>
</protein>
<evidence type="ECO:0000259" key="3">
    <source>
        <dbReference type="PROSITE" id="PS51898"/>
    </source>
</evidence>
<dbReference type="PROSITE" id="PS51898">
    <property type="entry name" value="TYR_RECOMBINASE"/>
    <property type="match status" value="1"/>
</dbReference>
<dbReference type="InterPro" id="IPR050090">
    <property type="entry name" value="Tyrosine_recombinase_XerCD"/>
</dbReference>
<sequence length="259" mass="30000">LKNFKWYAEKEGWPEEAELITRDHIRQFLEYVRLRKNRWGYSDPTRSSSYQADSGTVHHYGRVVKRLFRWASDEEEIVPDNGIWRLKLPHPHYRQVEPYTDGEVLSMLESCEEEFHTSSKFLGARNKAIIGMFADTGMRLSELAGIRLADLHASLNQVRVTGKGTKMRVLPLQGESVKALNRYLIYRPKEGKDWLWLNDEGERLSASSITTMVERLKKRAGVVSGGLVHRFRHYFATRYLEAGGNANFLRLLLGHESFS</sequence>
<dbReference type="GO" id="GO:0015074">
    <property type="term" value="P:DNA integration"/>
    <property type="evidence" value="ECO:0007669"/>
    <property type="project" value="InterPro"/>
</dbReference>
<feature type="domain" description="Tyr recombinase" evidence="3">
    <location>
        <begin position="94"/>
        <end position="259"/>
    </location>
</feature>
<evidence type="ECO:0000256" key="2">
    <source>
        <dbReference type="ARBA" id="ARBA00023172"/>
    </source>
</evidence>
<dbReference type="Gene3D" id="1.10.443.10">
    <property type="entry name" value="Intergrase catalytic core"/>
    <property type="match status" value="1"/>
</dbReference>
<dbReference type="PANTHER" id="PTHR30349">
    <property type="entry name" value="PHAGE INTEGRASE-RELATED"/>
    <property type="match status" value="1"/>
</dbReference>
<evidence type="ECO:0000256" key="1">
    <source>
        <dbReference type="ARBA" id="ARBA00023125"/>
    </source>
</evidence>
<comment type="caution">
    <text evidence="4">The sequence shown here is derived from an EMBL/GenBank/DDBJ whole genome shotgun (WGS) entry which is preliminary data.</text>
</comment>
<dbReference type="PANTHER" id="PTHR30349:SF41">
    <property type="entry name" value="INTEGRASE_RECOMBINASE PROTEIN MJ0367-RELATED"/>
    <property type="match status" value="1"/>
</dbReference>
<keyword evidence="2" id="KW-0233">DNA recombination</keyword>
<dbReference type="EMBL" id="BARS01035369">
    <property type="protein sequence ID" value="GAG17760.1"/>
    <property type="molecule type" value="Genomic_DNA"/>
</dbReference>
<proteinExistence type="predicted"/>
<dbReference type="InterPro" id="IPR013762">
    <property type="entry name" value="Integrase-like_cat_sf"/>
</dbReference>
<feature type="non-terminal residue" evidence="4">
    <location>
        <position position="259"/>
    </location>
</feature>
<keyword evidence="1" id="KW-0238">DNA-binding</keyword>